<comment type="similarity">
    <text evidence="1">Belongs to the Clp1 family. NOL9/GRC3 subfamily.</text>
</comment>
<dbReference type="AlphaFoldDB" id="A0A9W8MKP8"/>
<feature type="region of interest" description="Disordered" evidence="2">
    <location>
        <begin position="515"/>
        <end position="563"/>
    </location>
</feature>
<comment type="caution">
    <text evidence="4">The sequence shown here is derived from an EMBL/GenBank/DDBJ whole genome shotgun (WGS) entry which is preliminary data.</text>
</comment>
<dbReference type="EMBL" id="JANBPK010000741">
    <property type="protein sequence ID" value="KAJ2933517.1"/>
    <property type="molecule type" value="Genomic_DNA"/>
</dbReference>
<evidence type="ECO:0000256" key="1">
    <source>
        <dbReference type="ARBA" id="ARBA00011003"/>
    </source>
</evidence>
<dbReference type="GO" id="GO:0005634">
    <property type="term" value="C:nucleus"/>
    <property type="evidence" value="ECO:0007669"/>
    <property type="project" value="TreeGrafter"/>
</dbReference>
<dbReference type="GO" id="GO:0051731">
    <property type="term" value="F:polynucleotide 5'-hydroxyl-kinase activity"/>
    <property type="evidence" value="ECO:0007669"/>
    <property type="project" value="InterPro"/>
</dbReference>
<feature type="compositionally biased region" description="Basic and acidic residues" evidence="2">
    <location>
        <begin position="518"/>
        <end position="527"/>
    </location>
</feature>
<feature type="compositionally biased region" description="Basic and acidic residues" evidence="2">
    <location>
        <begin position="554"/>
        <end position="563"/>
    </location>
</feature>
<dbReference type="Gene3D" id="3.40.50.300">
    <property type="entry name" value="P-loop containing nucleotide triphosphate hydrolases"/>
    <property type="match status" value="2"/>
</dbReference>
<organism evidence="4 5">
    <name type="scientific">Candolleomyces eurysporus</name>
    <dbReference type="NCBI Taxonomy" id="2828524"/>
    <lineage>
        <taxon>Eukaryota</taxon>
        <taxon>Fungi</taxon>
        <taxon>Dikarya</taxon>
        <taxon>Basidiomycota</taxon>
        <taxon>Agaricomycotina</taxon>
        <taxon>Agaricomycetes</taxon>
        <taxon>Agaricomycetidae</taxon>
        <taxon>Agaricales</taxon>
        <taxon>Agaricineae</taxon>
        <taxon>Psathyrellaceae</taxon>
        <taxon>Candolleomyces</taxon>
    </lineage>
</organism>
<evidence type="ECO:0000313" key="5">
    <source>
        <dbReference type="Proteomes" id="UP001140091"/>
    </source>
</evidence>
<dbReference type="GO" id="GO:0000448">
    <property type="term" value="P:cleavage in ITS2 between 5.8S rRNA and LSU-rRNA of tricistronic rRNA transcript (SSU-rRNA, 5.8S rRNA, LSU-rRNA)"/>
    <property type="evidence" value="ECO:0007669"/>
    <property type="project" value="TreeGrafter"/>
</dbReference>
<keyword evidence="5" id="KW-1185">Reference proteome</keyword>
<dbReference type="Proteomes" id="UP001140091">
    <property type="component" value="Unassembled WGS sequence"/>
</dbReference>
<evidence type="ECO:0000256" key="2">
    <source>
        <dbReference type="SAM" id="MobiDB-lite"/>
    </source>
</evidence>
<accession>A0A9W8MKP8</accession>
<dbReference type="OrthoDB" id="2405412at2759"/>
<sequence length="563" mass="61600">MISAVAARKAALAKARAQAQANDGDVSMAATPEAGPSDASYSSKRKSQPSSETEQKRTPSSSRSKKKAKTKRPGELHEEDEERLGETSKRKRKDRKKESKKTPKPASRSQRYFTMQQQDSFKQGEDVIALGSGSESDSDSLIVGLEGADDGDEEAFLSSESLSDEDSLMQIDGGLTLSTLFPHAQKANQQQTISTPLSTFKPILEETAFPLSEDELLKLGLGKLPPSTIVLLPSHDTLCFLGTCSVTVLHGSITMFGTTLHASHEAHRVFAPKSSPLPVIRCAFASTKSSSSSMLPSLNLPSRIEVDEDLKRHGAVLLFSELRTGVEGLGRICRPFLNVFEPSKWQQHCASGVIGIRGLSIVSDQLSDIHPFVLPPSWSDALDRAISANLPSTSHGVDDETGNVYLVKGPKNAGKSTFAKTLVNRLLDVFGFEEREADEEEEEDEEGDDRSDDKDEENGSERRGAEGRGGRRRRIKTIIPLVINTMGWTKGLGADLMRRIEDEFGVMDIFAFSSPAHHQQDESEPVHHQHGHGFSAFHSTGYDEYPVSTIANGKKRDREEEAE</sequence>
<dbReference type="PANTHER" id="PTHR12755">
    <property type="entry name" value="CLEAVAGE/POLYADENYLATION FACTOR IA SUBUNIT CLP1P"/>
    <property type="match status" value="1"/>
</dbReference>
<feature type="domain" description="NOL9 N-terminal" evidence="3">
    <location>
        <begin position="229"/>
        <end position="298"/>
    </location>
</feature>
<evidence type="ECO:0000313" key="4">
    <source>
        <dbReference type="EMBL" id="KAJ2933517.1"/>
    </source>
</evidence>
<proteinExistence type="inferred from homology"/>
<feature type="compositionally biased region" description="Acidic residues" evidence="2">
    <location>
        <begin position="435"/>
        <end position="450"/>
    </location>
</feature>
<feature type="region of interest" description="Disordered" evidence="2">
    <location>
        <begin position="1"/>
        <end position="120"/>
    </location>
</feature>
<feature type="compositionally biased region" description="Polar residues" evidence="2">
    <location>
        <begin position="107"/>
        <end position="120"/>
    </location>
</feature>
<dbReference type="PANTHER" id="PTHR12755:SF3">
    <property type="entry name" value="POLYNUCLEOTIDE 5'-HYDROXYL-KINASE NOL9"/>
    <property type="match status" value="1"/>
</dbReference>
<feature type="compositionally biased region" description="Low complexity" evidence="2">
    <location>
        <begin position="1"/>
        <end position="21"/>
    </location>
</feature>
<feature type="non-terminal residue" evidence="4">
    <location>
        <position position="563"/>
    </location>
</feature>
<dbReference type="InterPro" id="IPR045116">
    <property type="entry name" value="Clp1/Grc3"/>
</dbReference>
<protein>
    <recommendedName>
        <fullName evidence="3">NOL9 N-terminal domain-containing protein</fullName>
    </recommendedName>
</protein>
<feature type="compositionally biased region" description="Basic and acidic residues" evidence="2">
    <location>
        <begin position="451"/>
        <end position="469"/>
    </location>
</feature>
<evidence type="ECO:0000259" key="3">
    <source>
        <dbReference type="Pfam" id="PF24419"/>
    </source>
</evidence>
<reference evidence="4" key="1">
    <citation type="submission" date="2022-06" db="EMBL/GenBank/DDBJ databases">
        <title>Genome Sequence of Candolleomyces eurysporus.</title>
        <authorList>
            <person name="Buettner E."/>
        </authorList>
    </citation>
    <scope>NUCLEOTIDE SEQUENCE</scope>
    <source>
        <strain evidence="4">VTCC 930004</strain>
    </source>
</reference>
<feature type="region of interest" description="Disordered" evidence="2">
    <location>
        <begin position="433"/>
        <end position="471"/>
    </location>
</feature>
<dbReference type="Pfam" id="PF24419">
    <property type="entry name" value="Cupin_NOL9"/>
    <property type="match status" value="1"/>
</dbReference>
<name>A0A9W8MKP8_9AGAR</name>
<dbReference type="InterPro" id="IPR027417">
    <property type="entry name" value="P-loop_NTPase"/>
</dbReference>
<dbReference type="InterPro" id="IPR057573">
    <property type="entry name" value="NOL9_N"/>
</dbReference>
<gene>
    <name evidence="4" type="ORF">H1R20_g3584</name>
</gene>